<feature type="transmembrane region" description="Helical" evidence="1">
    <location>
        <begin position="103"/>
        <end position="124"/>
    </location>
</feature>
<dbReference type="InterPro" id="IPR010559">
    <property type="entry name" value="Sig_transdc_His_kin_internal"/>
</dbReference>
<dbReference type="Pfam" id="PF06580">
    <property type="entry name" value="His_kinase"/>
    <property type="match status" value="1"/>
</dbReference>
<keyword evidence="1" id="KW-0812">Transmembrane</keyword>
<keyword evidence="4" id="KW-1185">Reference proteome</keyword>
<feature type="domain" description="Signal transduction histidine kinase internal region" evidence="2">
    <location>
        <begin position="186"/>
        <end position="263"/>
    </location>
</feature>
<dbReference type="PANTHER" id="PTHR34220">
    <property type="entry name" value="SENSOR HISTIDINE KINASE YPDA"/>
    <property type="match status" value="1"/>
</dbReference>
<keyword evidence="3" id="KW-0418">Kinase</keyword>
<dbReference type="GO" id="GO:0016301">
    <property type="term" value="F:kinase activity"/>
    <property type="evidence" value="ECO:0007669"/>
    <property type="project" value="UniProtKB-KW"/>
</dbReference>
<proteinExistence type="predicted"/>
<evidence type="ECO:0000256" key="1">
    <source>
        <dbReference type="SAM" id="Phobius"/>
    </source>
</evidence>
<organism evidence="3 4">
    <name type="scientific">Roseateles aquae</name>
    <dbReference type="NCBI Taxonomy" id="3077235"/>
    <lineage>
        <taxon>Bacteria</taxon>
        <taxon>Pseudomonadati</taxon>
        <taxon>Pseudomonadota</taxon>
        <taxon>Betaproteobacteria</taxon>
        <taxon>Burkholderiales</taxon>
        <taxon>Sphaerotilaceae</taxon>
        <taxon>Roseateles</taxon>
    </lineage>
</organism>
<feature type="transmembrane region" description="Helical" evidence="1">
    <location>
        <begin position="62"/>
        <end position="83"/>
    </location>
</feature>
<dbReference type="SUPFAM" id="SSF55874">
    <property type="entry name" value="ATPase domain of HSP90 chaperone/DNA topoisomerase II/histidine kinase"/>
    <property type="match status" value="1"/>
</dbReference>
<reference evidence="3" key="1">
    <citation type="submission" date="2023-09" db="EMBL/GenBank/DDBJ databases">
        <title>Paucibacter sp. APW11 Genome sequencing and assembly.</title>
        <authorList>
            <person name="Kim I."/>
        </authorList>
    </citation>
    <scope>NUCLEOTIDE SEQUENCE</scope>
    <source>
        <strain evidence="3">APW11</strain>
    </source>
</reference>
<keyword evidence="1" id="KW-1133">Transmembrane helix</keyword>
<keyword evidence="1" id="KW-0472">Membrane</keyword>
<evidence type="ECO:0000313" key="4">
    <source>
        <dbReference type="Proteomes" id="UP001246372"/>
    </source>
</evidence>
<dbReference type="EMBL" id="JAVXZY010000006">
    <property type="protein sequence ID" value="MDT9000749.1"/>
    <property type="molecule type" value="Genomic_DNA"/>
</dbReference>
<sequence>MNPPAPILPTEAAAPSMSALARQPRALKALGLIGLLWLLFCLLIVLAGFADVARMGRREAMAGAIVDGLVGFPPLTLYHWWLWLHAETHPQGWSQPGPLLKTFAVSMAVYLICWVPYTHLVMLLQQGQPLSQLWSAIQKQRSVYLIYDAMLACCAFLVQFGYTALRLAQRREQAWRQEQTANLQLRLTLLQGQLEPHFLFNALNGISALVRGGDRSQALSALSRVSELLRYALRASRHEWLSLADELQFIRDYVELQTLRFGAGLSLRWRIDETIDWQDIACPPLLLQPLVENAIRHGLEAGDGVGDIDLQLRLEQGMVRLRLDNRLPTEPGLGIKGHGLGVPSTRERLTMLFGEQASLQTQIEQGRFIVSLSFPARGLDETLDRADR</sequence>
<evidence type="ECO:0000259" key="2">
    <source>
        <dbReference type="Pfam" id="PF06580"/>
    </source>
</evidence>
<dbReference type="Gene3D" id="3.30.565.10">
    <property type="entry name" value="Histidine kinase-like ATPase, C-terminal domain"/>
    <property type="match status" value="1"/>
</dbReference>
<dbReference type="PANTHER" id="PTHR34220:SF7">
    <property type="entry name" value="SENSOR HISTIDINE KINASE YPDA"/>
    <property type="match status" value="1"/>
</dbReference>
<evidence type="ECO:0000313" key="3">
    <source>
        <dbReference type="EMBL" id="MDT9000749.1"/>
    </source>
</evidence>
<feature type="transmembrane region" description="Helical" evidence="1">
    <location>
        <begin position="29"/>
        <end position="50"/>
    </location>
</feature>
<name>A0ABU3PDV6_9BURK</name>
<dbReference type="Proteomes" id="UP001246372">
    <property type="component" value="Unassembled WGS sequence"/>
</dbReference>
<dbReference type="InterPro" id="IPR050640">
    <property type="entry name" value="Bact_2-comp_sensor_kinase"/>
</dbReference>
<feature type="transmembrane region" description="Helical" evidence="1">
    <location>
        <begin position="145"/>
        <end position="165"/>
    </location>
</feature>
<dbReference type="InterPro" id="IPR036890">
    <property type="entry name" value="HATPase_C_sf"/>
</dbReference>
<comment type="caution">
    <text evidence="3">The sequence shown here is derived from an EMBL/GenBank/DDBJ whole genome shotgun (WGS) entry which is preliminary data.</text>
</comment>
<keyword evidence="3" id="KW-0808">Transferase</keyword>
<dbReference type="RefSeq" id="WP_315651613.1">
    <property type="nucleotide sequence ID" value="NZ_JAVXZY010000006.1"/>
</dbReference>
<gene>
    <name evidence="3" type="ORF">RQP53_15845</name>
</gene>
<protein>
    <submittedName>
        <fullName evidence="3">Histidine kinase</fullName>
    </submittedName>
</protein>
<accession>A0ABU3PDV6</accession>